<evidence type="ECO:0000313" key="2">
    <source>
        <dbReference type="Proteomes" id="UP001060085"/>
    </source>
</evidence>
<proteinExistence type="predicted"/>
<dbReference type="Proteomes" id="UP001060085">
    <property type="component" value="Linkage Group LG06"/>
</dbReference>
<comment type="caution">
    <text evidence="1">The sequence shown here is derived from an EMBL/GenBank/DDBJ whole genome shotgun (WGS) entry which is preliminary data.</text>
</comment>
<accession>A0ACC0A8E5</accession>
<protein>
    <submittedName>
        <fullName evidence="1">Uncharacterized protein</fullName>
    </submittedName>
</protein>
<organism evidence="1 2">
    <name type="scientific">Catharanthus roseus</name>
    <name type="common">Madagascar periwinkle</name>
    <name type="synonym">Vinca rosea</name>
    <dbReference type="NCBI Taxonomy" id="4058"/>
    <lineage>
        <taxon>Eukaryota</taxon>
        <taxon>Viridiplantae</taxon>
        <taxon>Streptophyta</taxon>
        <taxon>Embryophyta</taxon>
        <taxon>Tracheophyta</taxon>
        <taxon>Spermatophyta</taxon>
        <taxon>Magnoliopsida</taxon>
        <taxon>eudicotyledons</taxon>
        <taxon>Gunneridae</taxon>
        <taxon>Pentapetalae</taxon>
        <taxon>asterids</taxon>
        <taxon>lamiids</taxon>
        <taxon>Gentianales</taxon>
        <taxon>Apocynaceae</taxon>
        <taxon>Rauvolfioideae</taxon>
        <taxon>Vinceae</taxon>
        <taxon>Catharanthinae</taxon>
        <taxon>Catharanthus</taxon>
    </lineage>
</organism>
<sequence length="631" mass="69155">MVSSLSDELQFEFPPLVRVYKNGHVDRLLGTESIPAGSDPQTGVLSKDVSNIIPGTEVYVRIYIPSNINESNKRIPVLVYFHGGGFCLFTPSSPEYHNYINTLVNEAQIIAVSVHYRRAPEHRLPVAFDDSLIALEWIISHRTSNGPDAWLNNHADFGRVFLAGDSSGANIAHNVAMTVGKPDLRFGADILGIALVHPYFWGSVRTGSELVHLDRVELEGKWWPFVCPSRPNDDDPWINPIADGAPSLKGLGCKKVLVCVAEKDMMKDRGMLYYKALDRSGWKGTVEIEETQGEDHAFHLYNVQSEKAKELMKRLVAFFNSLNASLKYHTIELLVDETTTVWNAESGFLYALCFQSAKSSQAAGISIYWGQNGNEGSLADTCATGNYQFVKIAFLVTFGNYQPPVLNLAGHCEPSANTCTGLSNEIRACQTQNIKVLLSLGGGAGSYTLTSADDAKQVANYLWNNFLGGQSDSRPLGDAILDGIDFDIETGSGMYWDELARALSGFSSQRKVYLSAAPQCPIPDANLNTAISTGLFDYVWIQFYNNPPCQYTSNADNLIAAWKQWTSVPSNQIFLGLPAAPDAAPSGGYIPPDVLISQVLPSIKTSSKYGGVMLWSKFYDQGYSSAIKSSI</sequence>
<evidence type="ECO:0000313" key="1">
    <source>
        <dbReference type="EMBL" id="KAI5656222.1"/>
    </source>
</evidence>
<reference evidence="2" key="1">
    <citation type="journal article" date="2023" name="Nat. Plants">
        <title>Single-cell RNA sequencing provides a high-resolution roadmap for understanding the multicellular compartmentation of specialized metabolism.</title>
        <authorList>
            <person name="Sun S."/>
            <person name="Shen X."/>
            <person name="Li Y."/>
            <person name="Li Y."/>
            <person name="Wang S."/>
            <person name="Li R."/>
            <person name="Zhang H."/>
            <person name="Shen G."/>
            <person name="Guo B."/>
            <person name="Wei J."/>
            <person name="Xu J."/>
            <person name="St-Pierre B."/>
            <person name="Chen S."/>
            <person name="Sun C."/>
        </authorList>
    </citation>
    <scope>NUCLEOTIDE SEQUENCE [LARGE SCALE GENOMIC DNA]</scope>
</reference>
<keyword evidence="2" id="KW-1185">Reference proteome</keyword>
<name>A0ACC0A8E5_CATRO</name>
<gene>
    <name evidence="1" type="ORF">M9H77_25015</name>
</gene>
<dbReference type="EMBL" id="CM044706">
    <property type="protein sequence ID" value="KAI5656222.1"/>
    <property type="molecule type" value="Genomic_DNA"/>
</dbReference>